<dbReference type="AlphaFoldDB" id="A0A238GZH0"/>
<reference evidence="8 9" key="1">
    <citation type="submission" date="2017-04" db="EMBL/GenBank/DDBJ databases">
        <authorList>
            <person name="Afonso C.L."/>
            <person name="Miller P.J."/>
            <person name="Scott M.A."/>
            <person name="Spackman E."/>
            <person name="Goraichik I."/>
            <person name="Dimitrov K.M."/>
            <person name="Suarez D.L."/>
            <person name="Swayne D.E."/>
        </authorList>
    </citation>
    <scope>NUCLEOTIDE SEQUENCE [LARGE SCALE GENOMIC DNA]</scope>
    <source>
        <strain evidence="8">LMG 28154</strain>
    </source>
</reference>
<evidence type="ECO:0000256" key="3">
    <source>
        <dbReference type="ARBA" id="ARBA00022448"/>
    </source>
</evidence>
<proteinExistence type="inferred from homology"/>
<organism evidence="8 9">
    <name type="scientific">Burkholderia singularis</name>
    <dbReference type="NCBI Taxonomy" id="1503053"/>
    <lineage>
        <taxon>Bacteria</taxon>
        <taxon>Pseudomonadati</taxon>
        <taxon>Pseudomonadota</taxon>
        <taxon>Betaproteobacteria</taxon>
        <taxon>Burkholderiales</taxon>
        <taxon>Burkholderiaceae</taxon>
        <taxon>Burkholderia</taxon>
        <taxon>pseudomallei group</taxon>
    </lineage>
</organism>
<dbReference type="FunFam" id="3.40.190.10:FF:000050">
    <property type="entry name" value="Sulfonate ABC transporter substrate-binding protein"/>
    <property type="match status" value="1"/>
</dbReference>
<dbReference type="Pfam" id="PF09084">
    <property type="entry name" value="NMT1"/>
    <property type="match status" value="1"/>
</dbReference>
<dbReference type="GO" id="GO:0042626">
    <property type="term" value="F:ATPase-coupled transmembrane transporter activity"/>
    <property type="evidence" value="ECO:0007669"/>
    <property type="project" value="InterPro"/>
</dbReference>
<keyword evidence="3" id="KW-0813">Transport</keyword>
<dbReference type="NCBIfam" id="TIGR01728">
    <property type="entry name" value="SsuA_fam"/>
    <property type="match status" value="1"/>
</dbReference>
<evidence type="ECO:0000313" key="8">
    <source>
        <dbReference type="EMBL" id="SMF98385.1"/>
    </source>
</evidence>
<gene>
    <name evidence="8" type="ORF">BSIN_1668</name>
</gene>
<dbReference type="PANTHER" id="PTHR30024">
    <property type="entry name" value="ALIPHATIC SULFONATES-BINDING PROTEIN-RELATED"/>
    <property type="match status" value="1"/>
</dbReference>
<feature type="domain" description="Solute-binding protein family 3/N-terminal" evidence="7">
    <location>
        <begin position="53"/>
        <end position="268"/>
    </location>
</feature>
<dbReference type="InterPro" id="IPR010067">
    <property type="entry name" value="ABC_SsuA_sub-bd"/>
</dbReference>
<dbReference type="GO" id="GO:0016020">
    <property type="term" value="C:membrane"/>
    <property type="evidence" value="ECO:0007669"/>
    <property type="project" value="InterPro"/>
</dbReference>
<evidence type="ECO:0000256" key="4">
    <source>
        <dbReference type="ARBA" id="ARBA00022729"/>
    </source>
</evidence>
<dbReference type="PROSITE" id="PS51318">
    <property type="entry name" value="TAT"/>
    <property type="match status" value="1"/>
</dbReference>
<dbReference type="InterPro" id="IPR006311">
    <property type="entry name" value="TAT_signal"/>
</dbReference>
<sequence>MRIARPFIDEREFMTRSPRTSRRGFIGASMALAWSAAAPGVRAQGARIARAHTLRIGYQKGPLSLLKARGTLEKRLGASGIRVEWTEFPSGPPQLEALNVGAIDFGDVGEAPPIFAQAAGAPFVYYGQTAKRPASEALVVPNDSPIRSVASLKGKRIALVKGSSAHFLIVKLLAAAGIDYRDVTPVWLPPSDARAAFERRSVDAWAIWDPFLAVAQKTVNARIVADGTGVVSNRAFYFTSRAYAERNGDVLRAVLAELSALDKWTESNRAQAAREYARLWNLPREVVDVALGRLRYGIAPISRDALADQQRIADTFLELKLLPKRVEIADAVPRGLA</sequence>
<comment type="similarity">
    <text evidence="2">Belongs to the bacterial solute-binding protein SsuA/TauA family.</text>
</comment>
<evidence type="ECO:0000256" key="5">
    <source>
        <dbReference type="ARBA" id="ARBA00055538"/>
    </source>
</evidence>
<dbReference type="InterPro" id="IPR015168">
    <property type="entry name" value="SsuA/THI5"/>
</dbReference>
<dbReference type="CDD" id="cd13557">
    <property type="entry name" value="PBP2_SsuA"/>
    <property type="match status" value="1"/>
</dbReference>
<protein>
    <recommendedName>
        <fullName evidence="6">Putative aliphatic sulfonates-binding protein</fullName>
    </recommendedName>
</protein>
<dbReference type="EMBL" id="FXAN01000025">
    <property type="protein sequence ID" value="SMF98385.1"/>
    <property type="molecule type" value="Genomic_DNA"/>
</dbReference>
<comment type="subcellular location">
    <subcellularLocation>
        <location evidence="1">Periplasm</location>
    </subcellularLocation>
</comment>
<evidence type="ECO:0000313" key="9">
    <source>
        <dbReference type="Proteomes" id="UP000198460"/>
    </source>
</evidence>
<name>A0A238GZH0_9BURK</name>
<keyword evidence="4" id="KW-0732">Signal</keyword>
<evidence type="ECO:0000256" key="6">
    <source>
        <dbReference type="ARBA" id="ARBA00070228"/>
    </source>
</evidence>
<dbReference type="SUPFAM" id="SSF53850">
    <property type="entry name" value="Periplasmic binding protein-like II"/>
    <property type="match status" value="1"/>
</dbReference>
<dbReference type="Gene3D" id="3.40.190.10">
    <property type="entry name" value="Periplasmic binding protein-like II"/>
    <property type="match status" value="2"/>
</dbReference>
<evidence type="ECO:0000256" key="2">
    <source>
        <dbReference type="ARBA" id="ARBA00010742"/>
    </source>
</evidence>
<accession>A0A238GZH0</accession>
<dbReference type="SMART" id="SM00062">
    <property type="entry name" value="PBPb"/>
    <property type="match status" value="1"/>
</dbReference>
<dbReference type="PANTHER" id="PTHR30024:SF42">
    <property type="entry name" value="ALIPHATIC SULFONATES-BINDING PROTEIN-RELATED"/>
    <property type="match status" value="1"/>
</dbReference>
<evidence type="ECO:0000256" key="1">
    <source>
        <dbReference type="ARBA" id="ARBA00004418"/>
    </source>
</evidence>
<evidence type="ECO:0000259" key="7">
    <source>
        <dbReference type="SMART" id="SM00062"/>
    </source>
</evidence>
<dbReference type="Proteomes" id="UP000198460">
    <property type="component" value="Unassembled WGS sequence"/>
</dbReference>
<comment type="function">
    <text evidence="5">Part of a binding-protein-dependent transport system for aliphatic sulfonates. Putative binding protein.</text>
</comment>
<dbReference type="GO" id="GO:0042597">
    <property type="term" value="C:periplasmic space"/>
    <property type="evidence" value="ECO:0007669"/>
    <property type="project" value="UniProtKB-SubCell"/>
</dbReference>
<dbReference type="InterPro" id="IPR001638">
    <property type="entry name" value="Solute-binding_3/MltF_N"/>
</dbReference>